<dbReference type="EMBL" id="JAUSVL010000001">
    <property type="protein sequence ID" value="MDQ0287952.1"/>
    <property type="molecule type" value="Genomic_DNA"/>
</dbReference>
<dbReference type="Proteomes" id="UP001238163">
    <property type="component" value="Unassembled WGS sequence"/>
</dbReference>
<sequence length="208" mass="22295">MLDDVTRVKRLPVAMPVAASNRRLGRRKDAQAESVVQEALLAQWMTEAFARCRPEGVFGSLAIVDNDGHKVTLSDASVIENDGVARLLAKCQHAWLAVATIGPELAAWVNQAMAAGDGAKAVVADAVGSETVEAAMDVLQSYAGTTLRRRGWQLSSKRFSVGYGGWDLSAQALFFSWLPLTDMGLRLTPSAIIEPEKTITAIAGIRNS</sequence>
<dbReference type="Gene3D" id="3.40.109.40">
    <property type="match status" value="1"/>
</dbReference>
<dbReference type="InterPro" id="IPR037010">
    <property type="entry name" value="VitB12-dep_Met_synth_activ_sf"/>
</dbReference>
<evidence type="ECO:0000313" key="2">
    <source>
        <dbReference type="Proteomes" id="UP001238163"/>
    </source>
</evidence>
<protein>
    <submittedName>
        <fullName evidence="1">Uncharacterized protein</fullName>
    </submittedName>
</protein>
<accession>A0AAE4AN47</accession>
<dbReference type="GO" id="GO:0008705">
    <property type="term" value="F:methionine synthase activity"/>
    <property type="evidence" value="ECO:0007669"/>
    <property type="project" value="InterPro"/>
</dbReference>
<dbReference type="SUPFAM" id="SSF56507">
    <property type="entry name" value="Methionine synthase activation domain-like"/>
    <property type="match status" value="1"/>
</dbReference>
<dbReference type="RefSeq" id="WP_307259115.1">
    <property type="nucleotide sequence ID" value="NZ_JAUSVL010000001.1"/>
</dbReference>
<gene>
    <name evidence="1" type="ORF">J3R75_000059</name>
</gene>
<dbReference type="AlphaFoldDB" id="A0AAE4AN47"/>
<keyword evidence="2" id="KW-1185">Reference proteome</keyword>
<organism evidence="1 2">
    <name type="scientific">Oligosphaera ethanolica</name>
    <dbReference type="NCBI Taxonomy" id="760260"/>
    <lineage>
        <taxon>Bacteria</taxon>
        <taxon>Pseudomonadati</taxon>
        <taxon>Lentisphaerota</taxon>
        <taxon>Oligosphaeria</taxon>
        <taxon>Oligosphaerales</taxon>
        <taxon>Oligosphaeraceae</taxon>
        <taxon>Oligosphaera</taxon>
    </lineage>
</organism>
<evidence type="ECO:0000313" key="1">
    <source>
        <dbReference type="EMBL" id="MDQ0287952.1"/>
    </source>
</evidence>
<name>A0AAE4AN47_9BACT</name>
<comment type="caution">
    <text evidence="1">The sequence shown here is derived from an EMBL/GenBank/DDBJ whole genome shotgun (WGS) entry which is preliminary data.</text>
</comment>
<proteinExistence type="predicted"/>
<reference evidence="1" key="1">
    <citation type="submission" date="2023-07" db="EMBL/GenBank/DDBJ databases">
        <title>Genomic Encyclopedia of Type Strains, Phase IV (KMG-IV): sequencing the most valuable type-strain genomes for metagenomic binning, comparative biology and taxonomic classification.</title>
        <authorList>
            <person name="Goeker M."/>
        </authorList>
    </citation>
    <scope>NUCLEOTIDE SEQUENCE</scope>
    <source>
        <strain evidence="1">DSM 24202</strain>
    </source>
</reference>